<gene>
    <name evidence="2" type="ORF">L207DRAFT_509274</name>
</gene>
<dbReference type="AlphaFoldDB" id="A0A2J6S1A6"/>
<evidence type="ECO:0000313" key="3">
    <source>
        <dbReference type="Proteomes" id="UP000235786"/>
    </source>
</evidence>
<evidence type="ECO:0000256" key="1">
    <source>
        <dbReference type="SAM" id="MobiDB-lite"/>
    </source>
</evidence>
<dbReference type="Proteomes" id="UP000235786">
    <property type="component" value="Unassembled WGS sequence"/>
</dbReference>
<keyword evidence="3" id="KW-1185">Reference proteome</keyword>
<sequence length="65" mass="7294">MTSSQTRFSQSQPLLQLHSTKVHHLPRRPSQVSTKTHHITILHRHINDPAAATPTPAPTSDFRHG</sequence>
<dbReference type="EMBL" id="KZ613941">
    <property type="protein sequence ID" value="PMD44553.1"/>
    <property type="molecule type" value="Genomic_DNA"/>
</dbReference>
<proteinExistence type="predicted"/>
<feature type="region of interest" description="Disordered" evidence="1">
    <location>
        <begin position="44"/>
        <end position="65"/>
    </location>
</feature>
<accession>A0A2J6S1A6</accession>
<reference evidence="2 3" key="1">
    <citation type="submission" date="2016-04" db="EMBL/GenBank/DDBJ databases">
        <title>A degradative enzymes factory behind the ericoid mycorrhizal symbiosis.</title>
        <authorList>
            <consortium name="DOE Joint Genome Institute"/>
            <person name="Martino E."/>
            <person name="Morin E."/>
            <person name="Grelet G."/>
            <person name="Kuo A."/>
            <person name="Kohler A."/>
            <person name="Daghino S."/>
            <person name="Barry K."/>
            <person name="Choi C."/>
            <person name="Cichocki N."/>
            <person name="Clum A."/>
            <person name="Copeland A."/>
            <person name="Hainaut M."/>
            <person name="Haridas S."/>
            <person name="Labutti K."/>
            <person name="Lindquist E."/>
            <person name="Lipzen A."/>
            <person name="Khouja H.-R."/>
            <person name="Murat C."/>
            <person name="Ohm R."/>
            <person name="Olson A."/>
            <person name="Spatafora J."/>
            <person name="Veneault-Fourrey C."/>
            <person name="Henrissat B."/>
            <person name="Grigoriev I."/>
            <person name="Martin F."/>
            <person name="Perotto S."/>
        </authorList>
    </citation>
    <scope>NUCLEOTIDE SEQUENCE [LARGE SCALE GENOMIC DNA]</scope>
    <source>
        <strain evidence="2 3">F</strain>
    </source>
</reference>
<name>A0A2J6S1A6_HYAVF</name>
<protein>
    <submittedName>
        <fullName evidence="2">Uncharacterized protein</fullName>
    </submittedName>
</protein>
<evidence type="ECO:0000313" key="2">
    <source>
        <dbReference type="EMBL" id="PMD44553.1"/>
    </source>
</evidence>
<organism evidence="2 3">
    <name type="scientific">Hyaloscypha variabilis (strain UAMH 11265 / GT02V1 / F)</name>
    <name type="common">Meliniomyces variabilis</name>
    <dbReference type="NCBI Taxonomy" id="1149755"/>
    <lineage>
        <taxon>Eukaryota</taxon>
        <taxon>Fungi</taxon>
        <taxon>Dikarya</taxon>
        <taxon>Ascomycota</taxon>
        <taxon>Pezizomycotina</taxon>
        <taxon>Leotiomycetes</taxon>
        <taxon>Helotiales</taxon>
        <taxon>Hyaloscyphaceae</taxon>
        <taxon>Hyaloscypha</taxon>
        <taxon>Hyaloscypha variabilis</taxon>
    </lineage>
</organism>